<protein>
    <submittedName>
        <fullName evidence="6">Uncharacterized protein</fullName>
    </submittedName>
</protein>
<dbReference type="Gene3D" id="3.40.50.720">
    <property type="entry name" value="NAD(P)-binding Rossmann-like Domain"/>
    <property type="match status" value="1"/>
</dbReference>
<dbReference type="InterPro" id="IPR000873">
    <property type="entry name" value="AMP-dep_synth/lig_dom"/>
</dbReference>
<dbReference type="RefSeq" id="WP_113629982.1">
    <property type="nucleotide sequence ID" value="NZ_QHCV01000005.1"/>
</dbReference>
<evidence type="ECO:0000259" key="5">
    <source>
        <dbReference type="Pfam" id="PF01370"/>
    </source>
</evidence>
<dbReference type="SUPFAM" id="SSF52777">
    <property type="entry name" value="CoA-dependent acyltransferases"/>
    <property type="match status" value="1"/>
</dbReference>
<dbReference type="Proteomes" id="UP000251577">
    <property type="component" value="Unassembled WGS sequence"/>
</dbReference>
<accession>A0A364V8L2</accession>
<feature type="compositionally biased region" description="Low complexity" evidence="3">
    <location>
        <begin position="1054"/>
        <end position="1066"/>
    </location>
</feature>
<dbReference type="Pfam" id="PF01370">
    <property type="entry name" value="Epimerase"/>
    <property type="match status" value="1"/>
</dbReference>
<evidence type="ECO:0000259" key="4">
    <source>
        <dbReference type="Pfam" id="PF00501"/>
    </source>
</evidence>
<feature type="region of interest" description="Disordered" evidence="3">
    <location>
        <begin position="400"/>
        <end position="422"/>
    </location>
</feature>
<feature type="compositionally biased region" description="Low complexity" evidence="3">
    <location>
        <begin position="1087"/>
        <end position="1099"/>
    </location>
</feature>
<keyword evidence="2" id="KW-0597">Phosphoprotein</keyword>
<sequence length="1526" mass="159745">MREIPLSASQENILAGSFTSEDPGAYLVGKRYHFAAGVSEESVREGLHRVCREHPIVLCAVRRVPGADGGATYVLRREFEPARVVGLRREDLLAGWESHGLTGAKPVPLVGFTVTVEQATGRLRLELHAHHVALDGGAVALVEASLGAALQERTRVDQQEPASADESQDATAALAAANRAERAASVAAGGPQALVALRTELDRLPQNFAAGVTGGPGASRGRLASEACLSGAEYVDLLGLTMGLGLDSMATAAAAAVLAARAGTSSIHVFHTVDPRFLSGDLAAATCLVNTLWFPLDFPAFVSGTDLARACDRGIVRSRRRLWLREERLRRELLRHPCGQGIAVTMNVLPAPVATELDWALEGIPEVTDIGPVEGTTVQVINNPAAQQLSIRVWEPEVSDLRPTPASPAALASRNSSTAPDPLPPLAPQIAAYLRAFAADPESPAAQLADDWTVLPGGHAPEPAATWPDLTNLPRLLDQRPGVQAWLHALSGAEVPPGAVVVVPSPTSEARPVDLLLATHLHGCGYTPCAGSEEVAARLEALRSAGVVGVHMNSLDPATAHVRIHHPDPPRSTPDSTEPTAYVLPTSGTTGAPKLVRVSHANLAAFLSGARARYGWQEGDVVGQCAALTSDISVEEIFLAAVCGARIVPLSPGILADPWELVNATRRAGLSILDLPTSVWHAMTADPLLLEALRTSGLRQLVIGGGAVDPAALDRWEAAMQAGEGRDEDGSEDGNGDQNGDGGRAHRIELLSTYGPTEATVVATAVTLGGVGDSAALGNEAVGEAGDAAVGTTVATAVGEPLLRGSAVVAFGELLLAGAAVGPGYVGSPAPSFGELAMPEGPRVPVFATRDRVRRERAGGQYVFAGRWDEVAKVAGQRVDLFDLRQQVGAMEGVTDVHARVQEGRLSVWFSSAGNSHVDLEPRVRERLAELRIPAAAVVQTARPITRDERGRVQEKSLAPLHPVMDKATDSTGVDLAHQGPATDKGGVAARLATAWSQQLGWVIAPSDSLTDKAVPSLELIRLLPETRSILGWPVGVRDLLAADSAETLAGLGPATRATDRAAAPPSVDQAGELTETRLPASPTIHTSSSTTGASTPTTGASVLEAGWRYDTSQISEPGTSPDASGTAGMAGPATLLLGATGSVGSAVLRRWLLEPHGKLIVALRGDTPRGGMWTMARQHPHVVLLPGCGTWSAGAGGVLKILADHHITTVLNCAGSVSTTAGRAELDAVNVELPRWLAECCNQTGARLVQLSSTVVAEEFWELNVTEPGWAHFAYAESKIAGEIALNSYSNAIVVRLPRVLPSTAGAHADVLLSVLRVCSRLGCYPEVDIEEDVVTASAVAQWLWRMVRQLHGEGGEDDLPAGVRGPELAGRALESAAGAGLGSAAGGGATLVVHRGLRVSYRDILPSAIHPALLPDVSPHAPVLPSHSAIHGQGAEDLPEKADPDTACVELREWKSKLDRCGLVQEEPELWGLLDEWVALVEVFQRRPWAGIPARRLGYAGWRSLPVGAELRVSDILRLAGVGS</sequence>
<keyword evidence="7" id="KW-1185">Reference proteome</keyword>
<comment type="caution">
    <text evidence="6">The sequence shown here is derived from an EMBL/GenBank/DDBJ whole genome shotgun (WGS) entry which is preliminary data.</text>
</comment>
<gene>
    <name evidence="6" type="ORF">DLJ54_00800</name>
</gene>
<dbReference type="SUPFAM" id="SSF56801">
    <property type="entry name" value="Acetyl-CoA synthetase-like"/>
    <property type="match status" value="1"/>
</dbReference>
<dbReference type="GO" id="GO:0005829">
    <property type="term" value="C:cytosol"/>
    <property type="evidence" value="ECO:0007669"/>
    <property type="project" value="TreeGrafter"/>
</dbReference>
<reference evidence="6 7" key="1">
    <citation type="journal article" date="2018" name="Syst. Appl. Microbiol.">
        <title>Corynebacterium heidelbergense sp. nov., isolated from the preen glands of Egyptian geese (Alopochen aegyptiacus).</title>
        <authorList>
            <person name="Braun M.S."/>
            <person name="Wang E."/>
            <person name="Zimmermann S."/>
            <person name="Wink M."/>
        </authorList>
    </citation>
    <scope>NUCLEOTIDE SEQUENCE [LARGE SCALE GENOMIC DNA]</scope>
    <source>
        <strain evidence="6 7">647</strain>
    </source>
</reference>
<dbReference type="PANTHER" id="PTHR45527">
    <property type="entry name" value="NONRIBOSOMAL PEPTIDE SYNTHETASE"/>
    <property type="match status" value="1"/>
</dbReference>
<dbReference type="InterPro" id="IPR036291">
    <property type="entry name" value="NAD(P)-bd_dom_sf"/>
</dbReference>
<dbReference type="InterPro" id="IPR023213">
    <property type="entry name" value="CAT-like_dom_sf"/>
</dbReference>
<dbReference type="InterPro" id="IPR001509">
    <property type="entry name" value="Epimerase_deHydtase"/>
</dbReference>
<feature type="domain" description="NAD-dependent epimerase/dehydratase" evidence="5">
    <location>
        <begin position="1136"/>
        <end position="1293"/>
    </location>
</feature>
<evidence type="ECO:0000256" key="3">
    <source>
        <dbReference type="SAM" id="MobiDB-lite"/>
    </source>
</evidence>
<dbReference type="GO" id="GO:0044550">
    <property type="term" value="P:secondary metabolite biosynthetic process"/>
    <property type="evidence" value="ECO:0007669"/>
    <property type="project" value="TreeGrafter"/>
</dbReference>
<name>A0A364V8L2_9CORY</name>
<dbReference type="InterPro" id="IPR020845">
    <property type="entry name" value="AMP-binding_CS"/>
</dbReference>
<evidence type="ECO:0000256" key="2">
    <source>
        <dbReference type="ARBA" id="ARBA00022553"/>
    </source>
</evidence>
<dbReference type="PROSITE" id="PS00455">
    <property type="entry name" value="AMP_BINDING"/>
    <property type="match status" value="1"/>
</dbReference>
<evidence type="ECO:0000256" key="1">
    <source>
        <dbReference type="ARBA" id="ARBA00022450"/>
    </source>
</evidence>
<keyword evidence="1" id="KW-0596">Phosphopantetheine</keyword>
<feature type="compositionally biased region" description="Acidic residues" evidence="3">
    <location>
        <begin position="726"/>
        <end position="735"/>
    </location>
</feature>
<dbReference type="GO" id="GO:0043041">
    <property type="term" value="P:amino acid activation for nonribosomal peptide biosynthetic process"/>
    <property type="evidence" value="ECO:0007669"/>
    <property type="project" value="TreeGrafter"/>
</dbReference>
<feature type="region of interest" description="Disordered" evidence="3">
    <location>
        <begin position="722"/>
        <end position="744"/>
    </location>
</feature>
<evidence type="ECO:0000313" key="6">
    <source>
        <dbReference type="EMBL" id="RAV32971.1"/>
    </source>
</evidence>
<dbReference type="Gene3D" id="3.30.559.10">
    <property type="entry name" value="Chloramphenicol acetyltransferase-like domain"/>
    <property type="match status" value="1"/>
</dbReference>
<dbReference type="SUPFAM" id="SSF51735">
    <property type="entry name" value="NAD(P)-binding Rossmann-fold domains"/>
    <property type="match status" value="1"/>
</dbReference>
<evidence type="ECO:0000313" key="7">
    <source>
        <dbReference type="Proteomes" id="UP000251577"/>
    </source>
</evidence>
<dbReference type="Pfam" id="PF00501">
    <property type="entry name" value="AMP-binding"/>
    <property type="match status" value="1"/>
</dbReference>
<feature type="domain" description="AMP-dependent synthetase/ligase" evidence="4">
    <location>
        <begin position="562"/>
        <end position="721"/>
    </location>
</feature>
<proteinExistence type="predicted"/>
<dbReference type="GO" id="GO:0031177">
    <property type="term" value="F:phosphopantetheine binding"/>
    <property type="evidence" value="ECO:0007669"/>
    <property type="project" value="TreeGrafter"/>
</dbReference>
<dbReference type="PANTHER" id="PTHR45527:SF1">
    <property type="entry name" value="FATTY ACID SYNTHASE"/>
    <property type="match status" value="1"/>
</dbReference>
<dbReference type="InterPro" id="IPR042099">
    <property type="entry name" value="ANL_N_sf"/>
</dbReference>
<dbReference type="EMBL" id="QHCV01000005">
    <property type="protein sequence ID" value="RAV32971.1"/>
    <property type="molecule type" value="Genomic_DNA"/>
</dbReference>
<dbReference type="Gene3D" id="3.40.50.12780">
    <property type="entry name" value="N-terminal domain of ligase-like"/>
    <property type="match status" value="1"/>
</dbReference>
<feature type="region of interest" description="Disordered" evidence="3">
    <location>
        <begin position="1054"/>
        <end position="1099"/>
    </location>
</feature>
<organism evidence="6 7">
    <name type="scientific">Corynebacterium heidelbergense</name>
    <dbReference type="NCBI Taxonomy" id="2055947"/>
    <lineage>
        <taxon>Bacteria</taxon>
        <taxon>Bacillati</taxon>
        <taxon>Actinomycetota</taxon>
        <taxon>Actinomycetes</taxon>
        <taxon>Mycobacteriales</taxon>
        <taxon>Corynebacteriaceae</taxon>
        <taxon>Corynebacterium</taxon>
    </lineage>
</organism>